<feature type="region of interest" description="Disordered" evidence="1">
    <location>
        <begin position="203"/>
        <end position="225"/>
    </location>
</feature>
<keyword evidence="3" id="KW-1185">Reference proteome</keyword>
<reference evidence="2" key="1">
    <citation type="journal article" date="2023" name="Science">
        <title>Genome structures resolve the early diversification of teleost fishes.</title>
        <authorList>
            <person name="Parey E."/>
            <person name="Louis A."/>
            <person name="Montfort J."/>
            <person name="Bouchez O."/>
            <person name="Roques C."/>
            <person name="Iampietro C."/>
            <person name="Lluch J."/>
            <person name="Castinel A."/>
            <person name="Donnadieu C."/>
            <person name="Desvignes T."/>
            <person name="Floi Bucao C."/>
            <person name="Jouanno E."/>
            <person name="Wen M."/>
            <person name="Mejri S."/>
            <person name="Dirks R."/>
            <person name="Jansen H."/>
            <person name="Henkel C."/>
            <person name="Chen W.J."/>
            <person name="Zahm M."/>
            <person name="Cabau C."/>
            <person name="Klopp C."/>
            <person name="Thompson A.W."/>
            <person name="Robinson-Rechavi M."/>
            <person name="Braasch I."/>
            <person name="Lecointre G."/>
            <person name="Bobe J."/>
            <person name="Postlethwait J.H."/>
            <person name="Berthelot C."/>
            <person name="Roest Crollius H."/>
            <person name="Guiguen Y."/>
        </authorList>
    </citation>
    <scope>NUCLEOTIDE SEQUENCE</scope>
    <source>
        <strain evidence="2">WJC10195</strain>
    </source>
</reference>
<comment type="caution">
    <text evidence="2">The sequence shown here is derived from an EMBL/GenBank/DDBJ whole genome shotgun (WGS) entry which is preliminary data.</text>
</comment>
<sequence length="225" mass="24677">MCSWPHRLELLEELVPASISSDAGWPTGRCTLKVGSRGAATSWWTDAPHSGRPDCSHVFKSKRTDSLVIVKTSVAIGTEPIQLSRYPSGPTEVLSFQGTPLLAQAVGCLNSRPCKNTYCCAARTLPGAYWTSLASLNERQHSITDPVVSQGAIWRSVLCQMGALERERVTPRDFHHTRYCLSGLSIAQHFKSRDVHHELILGKEEKSSTNTPGLQHLPRESSSSA</sequence>
<proteinExistence type="predicted"/>
<evidence type="ECO:0000256" key="1">
    <source>
        <dbReference type="SAM" id="MobiDB-lite"/>
    </source>
</evidence>
<dbReference type="AlphaFoldDB" id="A0A9Q1IJ46"/>
<evidence type="ECO:0000313" key="3">
    <source>
        <dbReference type="Proteomes" id="UP001152622"/>
    </source>
</evidence>
<dbReference type="EMBL" id="JAINUF010000015">
    <property type="protein sequence ID" value="KAJ8341476.1"/>
    <property type="molecule type" value="Genomic_DNA"/>
</dbReference>
<accession>A0A9Q1IJ46</accession>
<gene>
    <name evidence="2" type="ORF">SKAU_G00337670</name>
</gene>
<organism evidence="2 3">
    <name type="scientific">Synaphobranchus kaupii</name>
    <name type="common">Kaup's arrowtooth eel</name>
    <dbReference type="NCBI Taxonomy" id="118154"/>
    <lineage>
        <taxon>Eukaryota</taxon>
        <taxon>Metazoa</taxon>
        <taxon>Chordata</taxon>
        <taxon>Craniata</taxon>
        <taxon>Vertebrata</taxon>
        <taxon>Euteleostomi</taxon>
        <taxon>Actinopterygii</taxon>
        <taxon>Neopterygii</taxon>
        <taxon>Teleostei</taxon>
        <taxon>Anguilliformes</taxon>
        <taxon>Synaphobranchidae</taxon>
        <taxon>Synaphobranchus</taxon>
    </lineage>
</organism>
<dbReference type="Gene3D" id="1.50.10.20">
    <property type="match status" value="1"/>
</dbReference>
<dbReference type="OrthoDB" id="10261146at2759"/>
<name>A0A9Q1IJ46_SYNKA</name>
<dbReference type="Proteomes" id="UP001152622">
    <property type="component" value="Chromosome 15"/>
</dbReference>
<protein>
    <submittedName>
        <fullName evidence="2">Uncharacterized protein</fullName>
    </submittedName>
</protein>
<evidence type="ECO:0000313" key="2">
    <source>
        <dbReference type="EMBL" id="KAJ8341476.1"/>
    </source>
</evidence>